<dbReference type="PANTHER" id="PTHR19971">
    <property type="entry name" value="SIGNAL-REGULATORY PROTEIN BETA"/>
    <property type="match status" value="1"/>
</dbReference>
<gene>
    <name evidence="5" type="ORF">N332_01966</name>
</gene>
<reference evidence="5 6" key="1">
    <citation type="submission" date="2014-04" db="EMBL/GenBank/DDBJ databases">
        <title>Genome evolution of avian class.</title>
        <authorList>
            <person name="Zhang G."/>
            <person name="Li C."/>
        </authorList>
    </citation>
    <scope>NUCLEOTIDE SEQUENCE [LARGE SCALE GENOMIC DNA]</scope>
    <source>
        <strain evidence="5">BGI_N332</strain>
    </source>
</reference>
<dbReference type="InterPro" id="IPR051755">
    <property type="entry name" value="Ig-like_CS_Receptor"/>
</dbReference>
<keyword evidence="6" id="KW-1185">Reference proteome</keyword>
<dbReference type="PROSITE" id="PS50835">
    <property type="entry name" value="IG_LIKE"/>
    <property type="match status" value="1"/>
</dbReference>
<feature type="non-terminal residue" evidence="5">
    <location>
        <position position="172"/>
    </location>
</feature>
<protein>
    <submittedName>
        <fullName evidence="5">Signal-regulatory protein beta-1 isoform 3</fullName>
    </submittedName>
</protein>
<dbReference type="InterPro" id="IPR007110">
    <property type="entry name" value="Ig-like_dom"/>
</dbReference>
<name>A0A091RLJ1_9AVES</name>
<dbReference type="InterPro" id="IPR013783">
    <property type="entry name" value="Ig-like_fold"/>
</dbReference>
<dbReference type="InterPro" id="IPR013106">
    <property type="entry name" value="Ig_V-set"/>
</dbReference>
<dbReference type="InterPro" id="IPR036179">
    <property type="entry name" value="Ig-like_dom_sf"/>
</dbReference>
<feature type="domain" description="Ig-like" evidence="4">
    <location>
        <begin position="1"/>
        <end position="67"/>
    </location>
</feature>
<dbReference type="EMBL" id="KK821119">
    <property type="protein sequence ID" value="KFQ40142.1"/>
    <property type="molecule type" value="Genomic_DNA"/>
</dbReference>
<evidence type="ECO:0000256" key="3">
    <source>
        <dbReference type="SAM" id="Phobius"/>
    </source>
</evidence>
<evidence type="ECO:0000313" key="5">
    <source>
        <dbReference type="EMBL" id="KFQ40142.1"/>
    </source>
</evidence>
<dbReference type="AlphaFoldDB" id="A0A091RLJ1"/>
<dbReference type="Proteomes" id="UP000053369">
    <property type="component" value="Unassembled WGS sequence"/>
</dbReference>
<dbReference type="Gene3D" id="2.60.40.10">
    <property type="entry name" value="Immunoglobulins"/>
    <property type="match status" value="1"/>
</dbReference>
<evidence type="ECO:0000259" key="4">
    <source>
        <dbReference type="PROSITE" id="PS50835"/>
    </source>
</evidence>
<keyword evidence="3" id="KW-0472">Membrane</keyword>
<keyword evidence="2" id="KW-0325">Glycoprotein</keyword>
<evidence type="ECO:0000313" key="6">
    <source>
        <dbReference type="Proteomes" id="UP000053369"/>
    </source>
</evidence>
<feature type="non-terminal residue" evidence="5">
    <location>
        <position position="1"/>
    </location>
</feature>
<keyword evidence="3" id="KW-0812">Transmembrane</keyword>
<sequence length="172" mass="18631">LTLTCTVSKSGPPGPVKWLKGWGDGNQTVYADVGSYPRVERTASGSETDYSIRIGDFQPEDAGTYYCVKFRRSVSSYEEVFLRGGGTEVSLHETSLVPGMVAAAVVLCFLLLVLFAALRVYRRKRRAETWSQHPDGPVTMGNSLSASLRCCAGTPGTPRFVPTASSFCPPNQ</sequence>
<accession>A0A091RLJ1</accession>
<evidence type="ECO:0000256" key="2">
    <source>
        <dbReference type="ARBA" id="ARBA00023180"/>
    </source>
</evidence>
<feature type="transmembrane region" description="Helical" evidence="3">
    <location>
        <begin position="96"/>
        <end position="118"/>
    </location>
</feature>
<keyword evidence="1" id="KW-1015">Disulfide bond</keyword>
<dbReference type="SUPFAM" id="SSF48726">
    <property type="entry name" value="Immunoglobulin"/>
    <property type="match status" value="1"/>
</dbReference>
<evidence type="ECO:0000256" key="1">
    <source>
        <dbReference type="ARBA" id="ARBA00023157"/>
    </source>
</evidence>
<organism evidence="5 6">
    <name type="scientific">Mesitornis unicolor</name>
    <name type="common">brown roatelo</name>
    <dbReference type="NCBI Taxonomy" id="54374"/>
    <lineage>
        <taxon>Eukaryota</taxon>
        <taxon>Metazoa</taxon>
        <taxon>Chordata</taxon>
        <taxon>Craniata</taxon>
        <taxon>Vertebrata</taxon>
        <taxon>Euteleostomi</taxon>
        <taxon>Archelosauria</taxon>
        <taxon>Archosauria</taxon>
        <taxon>Dinosauria</taxon>
        <taxon>Saurischia</taxon>
        <taxon>Theropoda</taxon>
        <taxon>Coelurosauria</taxon>
        <taxon>Aves</taxon>
        <taxon>Neognathae</taxon>
        <taxon>Neoaves</taxon>
        <taxon>Columbimorphae</taxon>
        <taxon>Mesitornithiformes</taxon>
        <taxon>Mesitornithidae</taxon>
        <taxon>Mesitornis</taxon>
    </lineage>
</organism>
<proteinExistence type="predicted"/>
<dbReference type="SMART" id="SM00406">
    <property type="entry name" value="IGv"/>
    <property type="match status" value="1"/>
</dbReference>
<dbReference type="Pfam" id="PF07686">
    <property type="entry name" value="V-set"/>
    <property type="match status" value="1"/>
</dbReference>
<keyword evidence="3" id="KW-1133">Transmembrane helix</keyword>